<dbReference type="AlphaFoldDB" id="A0AAE2YN54"/>
<comment type="caution">
    <text evidence="3">The sequence shown here is derived from an EMBL/GenBank/DDBJ whole genome shotgun (WGS) entry which is preliminary data.</text>
</comment>
<sequence>MKHKQRKGKLALVLALSLSSPMAFAGGAVTGGATLPEQIVQEGTEVQQLAKQAEEVSTQIEQYANMIQRYQNMVQNTLTMPISMFNQIWNPLVGSITKLEGIYNQAQALGYAGQNIGAQLAQEYQGAGASIKNLSQNYANWNNSTNTVMQDTLESFGLSAQDFTTEDQSMQTIQQEAATAQGRAQVAGAAVAAANVTTKAIQQLAEITENGERAQIAYEKQKKAQANATGKLVADGLFASGTNTPNLLP</sequence>
<dbReference type="NCBIfam" id="TIGR02780">
    <property type="entry name" value="TrbJ_Ti"/>
    <property type="match status" value="1"/>
</dbReference>
<name>A0AAE2YN54_9PROT</name>
<feature type="signal peptide" evidence="2">
    <location>
        <begin position="1"/>
        <end position="25"/>
    </location>
</feature>
<keyword evidence="2" id="KW-0732">Signal</keyword>
<dbReference type="InterPro" id="IPR014147">
    <property type="entry name" value="T4SS_TrbJ"/>
</dbReference>
<evidence type="ECO:0000256" key="2">
    <source>
        <dbReference type="SAM" id="SignalP"/>
    </source>
</evidence>
<organism evidence="3 4">
    <name type="scientific">Igneacidithiobacillus copahuensis</name>
    <dbReference type="NCBI Taxonomy" id="2724909"/>
    <lineage>
        <taxon>Bacteria</taxon>
        <taxon>Pseudomonadati</taxon>
        <taxon>Pseudomonadota</taxon>
        <taxon>Acidithiobacillia</taxon>
        <taxon>Acidithiobacillales</taxon>
        <taxon>Acidithiobacillaceae</taxon>
        <taxon>Igneacidithiobacillus</taxon>
    </lineage>
</organism>
<evidence type="ECO:0000313" key="3">
    <source>
        <dbReference type="EMBL" id="MBU2787217.1"/>
    </source>
</evidence>
<accession>A0AAE2YN54</accession>
<dbReference type="Proteomes" id="UP001197378">
    <property type="component" value="Unassembled WGS sequence"/>
</dbReference>
<dbReference type="EMBL" id="JAAXYO010000037">
    <property type="protein sequence ID" value="MBU2787217.1"/>
    <property type="molecule type" value="Genomic_DNA"/>
</dbReference>
<proteinExistence type="predicted"/>
<feature type="chain" id="PRO_5042181424" evidence="2">
    <location>
        <begin position="26"/>
        <end position="249"/>
    </location>
</feature>
<protein>
    <submittedName>
        <fullName evidence="3">P-type conjugative transfer protein TrbJ</fullName>
    </submittedName>
</protein>
<dbReference type="RefSeq" id="WP_215870347.1">
    <property type="nucleotide sequence ID" value="NZ_JAAXYO010000037.1"/>
</dbReference>
<reference evidence="3" key="1">
    <citation type="journal article" date="2021" name="ISME J.">
        <title>Genomic evolution of the class Acidithiobacillia: deep-branching Proteobacteria living in extreme acidic conditions.</title>
        <authorList>
            <person name="Moya-Beltran A."/>
            <person name="Beard S."/>
            <person name="Rojas-Villalobos C."/>
            <person name="Issotta F."/>
            <person name="Gallardo Y."/>
            <person name="Ulloa R."/>
            <person name="Giaveno A."/>
            <person name="Degli Esposti M."/>
            <person name="Johnson D.B."/>
            <person name="Quatrini R."/>
        </authorList>
    </citation>
    <scope>NUCLEOTIDE SEQUENCE</scope>
    <source>
        <strain evidence="3">VAN18-1</strain>
    </source>
</reference>
<evidence type="ECO:0000256" key="1">
    <source>
        <dbReference type="SAM" id="Coils"/>
    </source>
</evidence>
<gene>
    <name evidence="3" type="primary">trbJ</name>
    <name evidence="3" type="ORF">HFQ13_03140</name>
</gene>
<feature type="coiled-coil region" evidence="1">
    <location>
        <begin position="46"/>
        <end position="73"/>
    </location>
</feature>
<keyword evidence="1" id="KW-0175">Coiled coil</keyword>
<evidence type="ECO:0000313" key="4">
    <source>
        <dbReference type="Proteomes" id="UP001197378"/>
    </source>
</evidence>
<keyword evidence="4" id="KW-1185">Reference proteome</keyword>